<keyword evidence="2" id="KW-1133">Transmembrane helix</keyword>
<evidence type="ECO:0000313" key="4">
    <source>
        <dbReference type="EMBL" id="GAA4628335.1"/>
    </source>
</evidence>
<dbReference type="Proteomes" id="UP001501442">
    <property type="component" value="Unassembled WGS sequence"/>
</dbReference>
<gene>
    <name evidence="4" type="ORF">GCM10023196_044250</name>
</gene>
<reference evidence="5" key="1">
    <citation type="journal article" date="2019" name="Int. J. Syst. Evol. Microbiol.">
        <title>The Global Catalogue of Microorganisms (GCM) 10K type strain sequencing project: providing services to taxonomists for standard genome sequencing and annotation.</title>
        <authorList>
            <consortium name="The Broad Institute Genomics Platform"/>
            <consortium name="The Broad Institute Genome Sequencing Center for Infectious Disease"/>
            <person name="Wu L."/>
            <person name="Ma J."/>
        </authorList>
    </citation>
    <scope>NUCLEOTIDE SEQUENCE [LARGE SCALE GENOMIC DNA]</scope>
    <source>
        <strain evidence="5">JCM 17939</strain>
    </source>
</reference>
<keyword evidence="5" id="KW-1185">Reference proteome</keyword>
<dbReference type="EMBL" id="BAABHK010000006">
    <property type="protein sequence ID" value="GAA4628335.1"/>
    <property type="molecule type" value="Genomic_DNA"/>
</dbReference>
<dbReference type="RefSeq" id="WP_345432837.1">
    <property type="nucleotide sequence ID" value="NZ_BAABHK010000006.1"/>
</dbReference>
<dbReference type="InterPro" id="IPR025235">
    <property type="entry name" value="DUF4178"/>
</dbReference>
<feature type="region of interest" description="Disordered" evidence="1">
    <location>
        <begin position="32"/>
        <end position="58"/>
    </location>
</feature>
<comment type="caution">
    <text evidence="4">The sequence shown here is derived from an EMBL/GenBank/DDBJ whole genome shotgun (WGS) entry which is preliminary data.</text>
</comment>
<sequence length="204" mass="21922">MNAAVLVLLALILLALIAVIVVLIIVVGRRGGDARSAPAPVPRDPFGQEDQAGGDPRSLKAGDMIDYLGGRYFVRGSIRLREGGFTWSEHLLDGDGADGVKVWLSVEEDPDLEVVWWTGRDAGLRPDGRTLTLDGVEYRRDEHGTAAYTTEGTTGLGASGRVEYVDFEGPRGRYLSFERWDGGAWEMSTGESVPAGALTIYPGG</sequence>
<feature type="domain" description="DUF4178" evidence="3">
    <location>
        <begin position="60"/>
        <end position="194"/>
    </location>
</feature>
<evidence type="ECO:0000256" key="2">
    <source>
        <dbReference type="SAM" id="Phobius"/>
    </source>
</evidence>
<evidence type="ECO:0000259" key="3">
    <source>
        <dbReference type="Pfam" id="PF13785"/>
    </source>
</evidence>
<proteinExistence type="predicted"/>
<dbReference type="Pfam" id="PF13785">
    <property type="entry name" value="DUF4178"/>
    <property type="match status" value="1"/>
</dbReference>
<accession>A0ABP8UCU1</accession>
<feature type="transmembrane region" description="Helical" evidence="2">
    <location>
        <begin position="6"/>
        <end position="27"/>
    </location>
</feature>
<name>A0ABP8UCU1_9ACTN</name>
<evidence type="ECO:0000313" key="5">
    <source>
        <dbReference type="Proteomes" id="UP001501442"/>
    </source>
</evidence>
<evidence type="ECO:0000256" key="1">
    <source>
        <dbReference type="SAM" id="MobiDB-lite"/>
    </source>
</evidence>
<keyword evidence="2" id="KW-0472">Membrane</keyword>
<keyword evidence="2" id="KW-0812">Transmembrane</keyword>
<protein>
    <submittedName>
        <fullName evidence="4">DUF4178 domain-containing protein</fullName>
    </submittedName>
</protein>
<organism evidence="4 5">
    <name type="scientific">Actinoallomurus vinaceus</name>
    <dbReference type="NCBI Taxonomy" id="1080074"/>
    <lineage>
        <taxon>Bacteria</taxon>
        <taxon>Bacillati</taxon>
        <taxon>Actinomycetota</taxon>
        <taxon>Actinomycetes</taxon>
        <taxon>Streptosporangiales</taxon>
        <taxon>Thermomonosporaceae</taxon>
        <taxon>Actinoallomurus</taxon>
    </lineage>
</organism>